<comment type="subcellular location">
    <subcellularLocation>
        <location evidence="2 5">Secreted</location>
    </subcellularLocation>
</comment>
<comment type="domain">
    <text evidence="5">Has a modular structure: an endo-beta-1,4-glucanase catalytic module at the N-terminus, a linker rich in serines and threonines, and a C-terminal carbohydrate-binding module (CBM).</text>
</comment>
<feature type="domain" description="Auxiliary Activity family 9 catalytic" evidence="6">
    <location>
        <begin position="53"/>
        <end position="140"/>
    </location>
</feature>
<dbReference type="Gene3D" id="2.70.50.70">
    <property type="match status" value="2"/>
</dbReference>
<comment type="caution">
    <text evidence="7">The sequence shown here is derived from an EMBL/GenBank/DDBJ whole genome shotgun (WGS) entry which is preliminary data.</text>
</comment>
<name>A0A9P4LRW9_9PLEO</name>
<evidence type="ECO:0000256" key="1">
    <source>
        <dbReference type="ARBA" id="ARBA00001973"/>
    </source>
</evidence>
<dbReference type="GO" id="GO:0008810">
    <property type="term" value="F:cellulase activity"/>
    <property type="evidence" value="ECO:0007669"/>
    <property type="project" value="UniProtKB-UniRule"/>
</dbReference>
<proteinExistence type="predicted"/>
<dbReference type="GO" id="GO:0005576">
    <property type="term" value="C:extracellular region"/>
    <property type="evidence" value="ECO:0007669"/>
    <property type="project" value="UniProtKB-SubCell"/>
</dbReference>
<dbReference type="PANTHER" id="PTHR33353">
    <property type="entry name" value="PUTATIVE (AFU_ORTHOLOGUE AFUA_1G12560)-RELATED"/>
    <property type="match status" value="1"/>
</dbReference>
<reference evidence="7" key="1">
    <citation type="journal article" date="2020" name="Stud. Mycol.">
        <title>101 Dothideomycetes genomes: a test case for predicting lifestyles and emergence of pathogens.</title>
        <authorList>
            <person name="Haridas S."/>
            <person name="Albert R."/>
            <person name="Binder M."/>
            <person name="Bloem J."/>
            <person name="Labutti K."/>
            <person name="Salamov A."/>
            <person name="Andreopoulos B."/>
            <person name="Baker S."/>
            <person name="Barry K."/>
            <person name="Bills G."/>
            <person name="Bluhm B."/>
            <person name="Cannon C."/>
            <person name="Castanera R."/>
            <person name="Culley D."/>
            <person name="Daum C."/>
            <person name="Ezra D."/>
            <person name="Gonzalez J."/>
            <person name="Henrissat B."/>
            <person name="Kuo A."/>
            <person name="Liang C."/>
            <person name="Lipzen A."/>
            <person name="Lutzoni F."/>
            <person name="Magnuson J."/>
            <person name="Mondo S."/>
            <person name="Nolan M."/>
            <person name="Ohm R."/>
            <person name="Pangilinan J."/>
            <person name="Park H.-J."/>
            <person name="Ramirez L."/>
            <person name="Alfaro M."/>
            <person name="Sun H."/>
            <person name="Tritt A."/>
            <person name="Yoshinaga Y."/>
            <person name="Zwiers L.-H."/>
            <person name="Turgeon B."/>
            <person name="Goodwin S."/>
            <person name="Spatafora J."/>
            <person name="Crous P."/>
            <person name="Grigoriev I."/>
        </authorList>
    </citation>
    <scope>NUCLEOTIDE SEQUENCE</scope>
    <source>
        <strain evidence="7">CBS 110217</strain>
    </source>
</reference>
<dbReference type="AlphaFoldDB" id="A0A9P4LRW9"/>
<dbReference type="Pfam" id="PF03443">
    <property type="entry name" value="AA9"/>
    <property type="match status" value="1"/>
</dbReference>
<evidence type="ECO:0000259" key="6">
    <source>
        <dbReference type="Pfam" id="PF03443"/>
    </source>
</evidence>
<evidence type="ECO:0000313" key="7">
    <source>
        <dbReference type="EMBL" id="KAF2033209.1"/>
    </source>
</evidence>
<dbReference type="EC" id="1.14.99.56" evidence="5"/>
<comment type="catalytic activity">
    <reaction evidence="5">
        <text>[(1-&gt;4)-beta-D-glucosyl]n+m + reduced acceptor + O2 = 4-dehydro-beta-D-glucosyl-[(1-&gt;4)-beta-D-glucosyl]n-1 + [(1-&gt;4)-beta-D-glucosyl]m + acceptor + H2O.</text>
        <dbReference type="EC" id="1.14.99.56"/>
    </reaction>
</comment>
<dbReference type="GO" id="GO:0030245">
    <property type="term" value="P:cellulose catabolic process"/>
    <property type="evidence" value="ECO:0007669"/>
    <property type="project" value="UniProtKB-UniRule"/>
</dbReference>
<sequence length="178" mass="19558">MQDADPWIVQRKWITNNPIFETSNSSLSCNAPSTPARTYIPLTAGQDLTAVYATFDAYTASWFKIGQKGLEEETIETGMWFQKSFSGWDGSPTLWSETVPKGLKAGKYLVRHEIISLHSANKPQFYPECAQVDVGGDGRGGGGIAEYGPESNIDIYDPEISKRTEYVTPGPPVWTGTA</sequence>
<protein>
    <recommendedName>
        <fullName evidence="5">AA9 family lytic polysaccharide monooxygenase</fullName>
        <ecNumber evidence="5">1.14.99.56</ecNumber>
    </recommendedName>
    <alternativeName>
        <fullName evidence="5">Endo-beta-1,4-glucanase</fullName>
    </alternativeName>
    <alternativeName>
        <fullName evidence="5">Glycosyl hydrolase 61 family protein</fullName>
    </alternativeName>
</protein>
<dbReference type="OrthoDB" id="4849160at2759"/>
<evidence type="ECO:0000256" key="3">
    <source>
        <dbReference type="ARBA" id="ARBA00022525"/>
    </source>
</evidence>
<accession>A0A9P4LRW9</accession>
<evidence type="ECO:0000256" key="5">
    <source>
        <dbReference type="RuleBase" id="RU368122"/>
    </source>
</evidence>
<keyword evidence="3 5" id="KW-0964">Secreted</keyword>
<gene>
    <name evidence="7" type="ORF">EK21DRAFT_98487</name>
</gene>
<keyword evidence="8" id="KW-1185">Reference proteome</keyword>
<keyword evidence="5" id="KW-0119">Carbohydrate metabolism</keyword>
<keyword evidence="4 5" id="KW-1015">Disulfide bond</keyword>
<dbReference type="EMBL" id="ML978168">
    <property type="protein sequence ID" value="KAF2033209.1"/>
    <property type="molecule type" value="Genomic_DNA"/>
</dbReference>
<dbReference type="PANTHER" id="PTHR33353:SF19">
    <property type="entry name" value="GLYCOSYLHYDROLASE FAMILY 61-8 PROTEIN"/>
    <property type="match status" value="1"/>
</dbReference>
<dbReference type="InterPro" id="IPR005103">
    <property type="entry name" value="AA9_LPMO"/>
</dbReference>
<dbReference type="GO" id="GO:0030248">
    <property type="term" value="F:cellulose binding"/>
    <property type="evidence" value="ECO:0007669"/>
    <property type="project" value="UniProtKB-UniRule"/>
</dbReference>
<dbReference type="InterPro" id="IPR049892">
    <property type="entry name" value="AA9"/>
</dbReference>
<keyword evidence="5" id="KW-0624">Polysaccharide degradation</keyword>
<evidence type="ECO:0000313" key="8">
    <source>
        <dbReference type="Proteomes" id="UP000799777"/>
    </source>
</evidence>
<evidence type="ECO:0000256" key="2">
    <source>
        <dbReference type="ARBA" id="ARBA00004613"/>
    </source>
</evidence>
<dbReference type="Proteomes" id="UP000799777">
    <property type="component" value="Unassembled WGS sequence"/>
</dbReference>
<organism evidence="7 8">
    <name type="scientific">Setomelanomma holmii</name>
    <dbReference type="NCBI Taxonomy" id="210430"/>
    <lineage>
        <taxon>Eukaryota</taxon>
        <taxon>Fungi</taxon>
        <taxon>Dikarya</taxon>
        <taxon>Ascomycota</taxon>
        <taxon>Pezizomycotina</taxon>
        <taxon>Dothideomycetes</taxon>
        <taxon>Pleosporomycetidae</taxon>
        <taxon>Pleosporales</taxon>
        <taxon>Pleosporineae</taxon>
        <taxon>Phaeosphaeriaceae</taxon>
        <taxon>Setomelanomma</taxon>
    </lineage>
</organism>
<keyword evidence="5" id="KW-0136">Cellulose degradation</keyword>
<evidence type="ECO:0000256" key="4">
    <source>
        <dbReference type="ARBA" id="ARBA00023157"/>
    </source>
</evidence>
<comment type="cofactor">
    <cofactor evidence="1">
        <name>Cu(2+)</name>
        <dbReference type="ChEBI" id="CHEBI:29036"/>
    </cofactor>
</comment>
<comment type="function">
    <text evidence="5">Lytic polysaccharide monooxygenase (LMPO) that depolymerizes crystalline and amorphous polysaccharides via the oxidation of scissile alpha- or beta-(1-4)-glycosidic bonds, yielding C1 and/or C4 oxidation products. Catalysis by LPMOs requires the reduction of the active-site copper from Cu(II) to Cu(I) by a reducing agent and H(2)O(2) or O(2) as a cosubstrate.</text>
</comment>